<proteinExistence type="predicted"/>
<dbReference type="Proteomes" id="UP000272400">
    <property type="component" value="Unassembled WGS sequence"/>
</dbReference>
<dbReference type="SUPFAM" id="SSF46689">
    <property type="entry name" value="Homeodomain-like"/>
    <property type="match status" value="1"/>
</dbReference>
<feature type="region of interest" description="Disordered" evidence="6">
    <location>
        <begin position="204"/>
        <end position="225"/>
    </location>
</feature>
<dbReference type="PANTHER" id="PTHR47506">
    <property type="entry name" value="TRANSCRIPTIONAL REGULATORY PROTEIN"/>
    <property type="match status" value="1"/>
</dbReference>
<gene>
    <name evidence="8" type="ORF">EDD29_5242</name>
</gene>
<accession>A0A3N1D286</accession>
<dbReference type="AlphaFoldDB" id="A0A3N1D286"/>
<dbReference type="Gene3D" id="1.10.357.10">
    <property type="entry name" value="Tetracycline Repressor, domain 2"/>
    <property type="match status" value="1"/>
</dbReference>
<dbReference type="InterPro" id="IPR001647">
    <property type="entry name" value="HTH_TetR"/>
</dbReference>
<feature type="domain" description="HTH tetR-type" evidence="7">
    <location>
        <begin position="13"/>
        <end position="73"/>
    </location>
</feature>
<evidence type="ECO:0000256" key="4">
    <source>
        <dbReference type="ARBA" id="ARBA00023163"/>
    </source>
</evidence>
<dbReference type="GO" id="GO:0003677">
    <property type="term" value="F:DNA binding"/>
    <property type="evidence" value="ECO:0007669"/>
    <property type="project" value="UniProtKB-UniRule"/>
</dbReference>
<organism evidence="8 9">
    <name type="scientific">Actinocorallia herbida</name>
    <dbReference type="NCBI Taxonomy" id="58109"/>
    <lineage>
        <taxon>Bacteria</taxon>
        <taxon>Bacillati</taxon>
        <taxon>Actinomycetota</taxon>
        <taxon>Actinomycetes</taxon>
        <taxon>Streptosporangiales</taxon>
        <taxon>Thermomonosporaceae</taxon>
        <taxon>Actinocorallia</taxon>
    </lineage>
</organism>
<keyword evidence="1" id="KW-0678">Repressor</keyword>
<dbReference type="PROSITE" id="PS50977">
    <property type="entry name" value="HTH_TETR_2"/>
    <property type="match status" value="1"/>
</dbReference>
<dbReference type="RefSeq" id="WP_123666882.1">
    <property type="nucleotide sequence ID" value="NZ_RJKE01000001.1"/>
</dbReference>
<evidence type="ECO:0000256" key="1">
    <source>
        <dbReference type="ARBA" id="ARBA00022491"/>
    </source>
</evidence>
<dbReference type="Pfam" id="PF00440">
    <property type="entry name" value="TetR_N"/>
    <property type="match status" value="1"/>
</dbReference>
<evidence type="ECO:0000256" key="5">
    <source>
        <dbReference type="PROSITE-ProRule" id="PRU00335"/>
    </source>
</evidence>
<dbReference type="InterPro" id="IPR009057">
    <property type="entry name" value="Homeodomain-like_sf"/>
</dbReference>
<evidence type="ECO:0000313" key="9">
    <source>
        <dbReference type="Proteomes" id="UP000272400"/>
    </source>
</evidence>
<keyword evidence="3 5" id="KW-0238">DNA-binding</keyword>
<evidence type="ECO:0000259" key="7">
    <source>
        <dbReference type="PROSITE" id="PS50977"/>
    </source>
</evidence>
<comment type="caution">
    <text evidence="8">The sequence shown here is derived from an EMBL/GenBank/DDBJ whole genome shotgun (WGS) entry which is preliminary data.</text>
</comment>
<dbReference type="OrthoDB" id="7505659at2"/>
<feature type="DNA-binding region" description="H-T-H motif" evidence="5">
    <location>
        <begin position="36"/>
        <end position="55"/>
    </location>
</feature>
<dbReference type="InterPro" id="IPR036271">
    <property type="entry name" value="Tet_transcr_reg_TetR-rel_C_sf"/>
</dbReference>
<evidence type="ECO:0000256" key="2">
    <source>
        <dbReference type="ARBA" id="ARBA00023015"/>
    </source>
</evidence>
<keyword evidence="4" id="KW-0804">Transcription</keyword>
<evidence type="ECO:0000313" key="8">
    <source>
        <dbReference type="EMBL" id="ROO87622.1"/>
    </source>
</evidence>
<dbReference type="PANTHER" id="PTHR47506:SF6">
    <property type="entry name" value="HTH-TYPE TRANSCRIPTIONAL REPRESSOR NEMR"/>
    <property type="match status" value="1"/>
</dbReference>
<reference evidence="8 9" key="1">
    <citation type="submission" date="2018-11" db="EMBL/GenBank/DDBJ databases">
        <title>Sequencing the genomes of 1000 actinobacteria strains.</title>
        <authorList>
            <person name="Klenk H.-P."/>
        </authorList>
    </citation>
    <scope>NUCLEOTIDE SEQUENCE [LARGE SCALE GENOMIC DNA]</scope>
    <source>
        <strain evidence="8 9">DSM 44254</strain>
    </source>
</reference>
<dbReference type="Gene3D" id="1.10.10.60">
    <property type="entry name" value="Homeodomain-like"/>
    <property type="match status" value="1"/>
</dbReference>
<keyword evidence="9" id="KW-1185">Reference proteome</keyword>
<dbReference type="PRINTS" id="PR00455">
    <property type="entry name" value="HTHTETR"/>
</dbReference>
<name>A0A3N1D286_9ACTN</name>
<dbReference type="EMBL" id="RJKE01000001">
    <property type="protein sequence ID" value="ROO87622.1"/>
    <property type="molecule type" value="Genomic_DNA"/>
</dbReference>
<dbReference type="SUPFAM" id="SSF48498">
    <property type="entry name" value="Tetracyclin repressor-like, C-terminal domain"/>
    <property type="match status" value="1"/>
</dbReference>
<dbReference type="InterPro" id="IPR039538">
    <property type="entry name" value="BetI_C"/>
</dbReference>
<evidence type="ECO:0000256" key="3">
    <source>
        <dbReference type="ARBA" id="ARBA00023125"/>
    </source>
</evidence>
<dbReference type="Pfam" id="PF13977">
    <property type="entry name" value="TetR_C_6"/>
    <property type="match status" value="1"/>
</dbReference>
<evidence type="ECO:0000256" key="6">
    <source>
        <dbReference type="SAM" id="MobiDB-lite"/>
    </source>
</evidence>
<keyword evidence="2" id="KW-0805">Transcription regulation</keyword>
<protein>
    <submittedName>
        <fullName evidence="8">TetR family transcriptional regulator</fullName>
    </submittedName>
</protein>
<sequence>MPRRSAGSYRVGIARREAILVAATRHFARSGYHKTAMTRIAADVGITEGGLLHHFPSKKHLLLAVVERRIVIAAQWIDETNTEASGLDVLRKLLELTERQLAEPGLMELFVLVSAEAANTSSPAHKLFAERYDNAINGLAAQLQRAVDSGEFRPDTDCTAIARDCIAISDGLQLQWVLSGGTIDLLAATHSHLDRLARAITTDGKGLGDHVPQNAAPSLGPSPST</sequence>